<dbReference type="GO" id="GO:0043138">
    <property type="term" value="F:3'-5' DNA helicase activity"/>
    <property type="evidence" value="ECO:0007669"/>
    <property type="project" value="UniProtKB-EC"/>
</dbReference>
<evidence type="ECO:0000259" key="15">
    <source>
        <dbReference type="PROSITE" id="PS50967"/>
    </source>
</evidence>
<dbReference type="GO" id="GO:0033202">
    <property type="term" value="C:DNA helicase complex"/>
    <property type="evidence" value="ECO:0007669"/>
    <property type="project" value="TreeGrafter"/>
</dbReference>
<dbReference type="GO" id="GO:0016787">
    <property type="term" value="F:hydrolase activity"/>
    <property type="evidence" value="ECO:0007669"/>
    <property type="project" value="UniProtKB-UniRule"/>
</dbReference>
<evidence type="ECO:0000259" key="16">
    <source>
        <dbReference type="PROSITE" id="PS51198"/>
    </source>
</evidence>
<dbReference type="PANTHER" id="PTHR11070:SF69">
    <property type="entry name" value="ATP-DEPENDENT DNA HELICASE UVRD2"/>
    <property type="match status" value="1"/>
</dbReference>
<dbReference type="EC" id="5.6.2.4" evidence="12"/>
<evidence type="ECO:0000256" key="12">
    <source>
        <dbReference type="ARBA" id="ARBA00034808"/>
    </source>
</evidence>
<feature type="domain" description="HRDC" evidence="15">
    <location>
        <begin position="601"/>
        <end position="676"/>
    </location>
</feature>
<dbReference type="Pfam" id="PF00570">
    <property type="entry name" value="HRDC"/>
    <property type="match status" value="1"/>
</dbReference>
<comment type="catalytic activity">
    <reaction evidence="11">
        <text>Couples ATP hydrolysis with the unwinding of duplex DNA by translocating in the 3'-5' direction.</text>
        <dbReference type="EC" id="5.6.2.4"/>
    </reaction>
</comment>
<dbReference type="GO" id="GO:0000725">
    <property type="term" value="P:recombinational repair"/>
    <property type="evidence" value="ECO:0007669"/>
    <property type="project" value="TreeGrafter"/>
</dbReference>
<dbReference type="AlphaFoldDB" id="A0A921JR18"/>
<dbReference type="Pfam" id="PF13361">
    <property type="entry name" value="UvrD_C"/>
    <property type="match status" value="2"/>
</dbReference>
<evidence type="ECO:0000256" key="3">
    <source>
        <dbReference type="ARBA" id="ARBA00022741"/>
    </source>
</evidence>
<dbReference type="Gene3D" id="1.10.150.80">
    <property type="entry name" value="HRDC domain"/>
    <property type="match status" value="1"/>
</dbReference>
<feature type="domain" description="UvrD-like helicase ATP-binding" evidence="16">
    <location>
        <begin position="10"/>
        <end position="289"/>
    </location>
</feature>
<sequence>MATVSDQILDALDPEQRRVATLLDAPVVVLAGAGTGKTRAITHRIAHAVQQGRYNPTATLAVTFTTRAAGEMRSRLAGLGVRGAQARTIHSAALRQCQFFWPRAYGVEFPRVADNTFGLVARAAHQTLGSSDTALVRDLDSEISWAKTSNVSAAMYPEMSRGRSVNGASPAQVAAVMALYEKQKLADGSVDFNDILMCNAVLLSEHEEIAATIRQTYRHFVVDEYQDVSALQHRLISLWVDGRDDVCVVGDANQAIHSFAGADAAYLVGFAHEFPAAQTVRLTRNYRSSPQVIESANKVLGMRSGASGALRATRDEGPAPQFHSAATEAAEAEDAAEWLRQQHRDGIPWSEMAVLYRINAQSPALEAALTERNIPYTVRGTERFYDRAEVRQVLMELGRGAAGEAAESSAVEALDQVLSGLGWRTEAPAGQGRQRERWESLTALRTMLHEEAARREAWTLSEASAWLQERASWQASPVANAVTLATLHAAKGLEWESVAIIGVKEGMIPFVLSQEEPALSEERRLLYVGFTRAKRHLRVSWAAGRGSATRSRFIADQVVGPTTVGGPPRKGRTTRRTCRVCGGQLHSGAERKLSRHEDCEVTFDEGLFEALRAWRKGVADEASMPAFVVFTDATLQAIAESAPRTASDLLKLPGIGTSKLEKYGDGVLAVIAAHQA</sequence>
<reference evidence="18" key="2">
    <citation type="submission" date="2021-09" db="EMBL/GenBank/DDBJ databases">
        <authorList>
            <person name="Gilroy R."/>
        </authorList>
    </citation>
    <scope>NUCLEOTIDE SEQUENCE</scope>
    <source>
        <strain evidence="18">ChiGjej3B3-7470</strain>
    </source>
</reference>
<dbReference type="InterPro" id="IPR013986">
    <property type="entry name" value="DExx_box_DNA_helicase_dom_sf"/>
</dbReference>
<dbReference type="InterPro" id="IPR027417">
    <property type="entry name" value="P-loop_NTPase"/>
</dbReference>
<dbReference type="PROSITE" id="PS51198">
    <property type="entry name" value="UVRD_HELICASE_ATP_BIND"/>
    <property type="match status" value="1"/>
</dbReference>
<dbReference type="PROSITE" id="PS50967">
    <property type="entry name" value="HRDC"/>
    <property type="match status" value="1"/>
</dbReference>
<evidence type="ECO:0000256" key="10">
    <source>
        <dbReference type="ARBA" id="ARBA00023235"/>
    </source>
</evidence>
<comment type="catalytic activity">
    <reaction evidence="13">
        <text>ATP + H2O = ADP + phosphate + H(+)</text>
        <dbReference type="Rhea" id="RHEA:13065"/>
        <dbReference type="ChEBI" id="CHEBI:15377"/>
        <dbReference type="ChEBI" id="CHEBI:15378"/>
        <dbReference type="ChEBI" id="CHEBI:30616"/>
        <dbReference type="ChEBI" id="CHEBI:43474"/>
        <dbReference type="ChEBI" id="CHEBI:456216"/>
        <dbReference type="EC" id="5.6.2.4"/>
    </reaction>
</comment>
<evidence type="ECO:0000256" key="13">
    <source>
        <dbReference type="ARBA" id="ARBA00048988"/>
    </source>
</evidence>
<keyword evidence="5 14" id="KW-0378">Hydrolase</keyword>
<evidence type="ECO:0000256" key="1">
    <source>
        <dbReference type="ARBA" id="ARBA00001946"/>
    </source>
</evidence>
<dbReference type="EMBL" id="DYZF01000173">
    <property type="protein sequence ID" value="HJE51666.1"/>
    <property type="molecule type" value="Genomic_DNA"/>
</dbReference>
<keyword evidence="7 14" id="KW-0067">ATP-binding</keyword>
<dbReference type="Gene3D" id="1.10.10.160">
    <property type="match status" value="1"/>
</dbReference>
<reference evidence="18" key="1">
    <citation type="journal article" date="2021" name="PeerJ">
        <title>Extensive microbial diversity within the chicken gut microbiome revealed by metagenomics and culture.</title>
        <authorList>
            <person name="Gilroy R."/>
            <person name="Ravi A."/>
            <person name="Getino M."/>
            <person name="Pursley I."/>
            <person name="Horton D.L."/>
            <person name="Alikhan N.F."/>
            <person name="Baker D."/>
            <person name="Gharbi K."/>
            <person name="Hall N."/>
            <person name="Watson M."/>
            <person name="Adriaenssens E.M."/>
            <person name="Foster-Nyarko E."/>
            <person name="Jarju S."/>
            <person name="Secka A."/>
            <person name="Antonio M."/>
            <person name="Oren A."/>
            <person name="Chaudhuri R.R."/>
            <person name="La Ragione R."/>
            <person name="Hildebrand F."/>
            <person name="Pallen M.J."/>
        </authorList>
    </citation>
    <scope>NUCLEOTIDE SEQUENCE</scope>
    <source>
        <strain evidence="18">ChiGjej3B3-7470</strain>
    </source>
</reference>
<evidence type="ECO:0000256" key="9">
    <source>
        <dbReference type="ARBA" id="ARBA00023204"/>
    </source>
</evidence>
<evidence type="ECO:0000256" key="11">
    <source>
        <dbReference type="ARBA" id="ARBA00034617"/>
    </source>
</evidence>
<keyword evidence="8" id="KW-0238">DNA-binding</keyword>
<dbReference type="InterPro" id="IPR000212">
    <property type="entry name" value="DNA_helicase_UvrD/REP"/>
</dbReference>
<dbReference type="Gene3D" id="1.10.486.10">
    <property type="entry name" value="PCRA, domain 4"/>
    <property type="match status" value="2"/>
</dbReference>
<dbReference type="Gene3D" id="3.40.50.300">
    <property type="entry name" value="P-loop containing nucleotide triphosphate hydrolases"/>
    <property type="match status" value="3"/>
</dbReference>
<keyword evidence="9" id="KW-0234">DNA repair</keyword>
<keyword evidence="4" id="KW-0227">DNA damage</keyword>
<comment type="caution">
    <text evidence="18">The sequence shown here is derived from an EMBL/GenBank/DDBJ whole genome shotgun (WGS) entry which is preliminary data.</text>
</comment>
<dbReference type="FunFam" id="1.10.150.80:FF:000002">
    <property type="entry name" value="ATP-dependent DNA helicase RecQ"/>
    <property type="match status" value="1"/>
</dbReference>
<keyword evidence="10" id="KW-0413">Isomerase</keyword>
<dbReference type="GO" id="GO:0003677">
    <property type="term" value="F:DNA binding"/>
    <property type="evidence" value="ECO:0007669"/>
    <property type="project" value="UniProtKB-KW"/>
</dbReference>
<feature type="binding site" evidence="14">
    <location>
        <begin position="31"/>
        <end position="38"/>
    </location>
    <ligand>
        <name>ATP</name>
        <dbReference type="ChEBI" id="CHEBI:30616"/>
    </ligand>
</feature>
<dbReference type="CDD" id="cd17932">
    <property type="entry name" value="DEXQc_UvrD"/>
    <property type="match status" value="1"/>
</dbReference>
<dbReference type="PANTHER" id="PTHR11070">
    <property type="entry name" value="UVRD / RECB / PCRA DNA HELICASE FAMILY MEMBER"/>
    <property type="match status" value="1"/>
</dbReference>
<dbReference type="InterPro" id="IPR044876">
    <property type="entry name" value="HRDC_dom_sf"/>
</dbReference>
<dbReference type="GO" id="GO:0005524">
    <property type="term" value="F:ATP binding"/>
    <property type="evidence" value="ECO:0007669"/>
    <property type="project" value="UniProtKB-UniRule"/>
</dbReference>
<dbReference type="SUPFAM" id="SSF52540">
    <property type="entry name" value="P-loop containing nucleoside triphosphate hydrolases"/>
    <property type="match status" value="1"/>
</dbReference>
<evidence type="ECO:0000256" key="5">
    <source>
        <dbReference type="ARBA" id="ARBA00022801"/>
    </source>
</evidence>
<dbReference type="InterPro" id="IPR014017">
    <property type="entry name" value="DNA_helicase_UvrD-like_C"/>
</dbReference>
<keyword evidence="6 14" id="KW-0347">Helicase</keyword>
<comment type="cofactor">
    <cofactor evidence="1">
        <name>Mg(2+)</name>
        <dbReference type="ChEBI" id="CHEBI:18420"/>
    </cofactor>
</comment>
<accession>A0A921JR18</accession>
<evidence type="ECO:0000313" key="19">
    <source>
        <dbReference type="Proteomes" id="UP000712713"/>
    </source>
</evidence>
<evidence type="ECO:0000259" key="17">
    <source>
        <dbReference type="PROSITE" id="PS51217"/>
    </source>
</evidence>
<dbReference type="Pfam" id="PF00580">
    <property type="entry name" value="UvrD-helicase"/>
    <property type="match status" value="1"/>
</dbReference>
<dbReference type="InterPro" id="IPR010997">
    <property type="entry name" value="HRDC-like_sf"/>
</dbReference>
<proteinExistence type="inferred from homology"/>
<keyword evidence="3 14" id="KW-0547">Nucleotide-binding</keyword>
<evidence type="ECO:0000256" key="14">
    <source>
        <dbReference type="PROSITE-ProRule" id="PRU00560"/>
    </source>
</evidence>
<dbReference type="InterPro" id="IPR014016">
    <property type="entry name" value="UvrD-like_ATP-bd"/>
</dbReference>
<name>A0A921JR18_9ACTN</name>
<dbReference type="PROSITE" id="PS51217">
    <property type="entry name" value="UVRD_HELICASE_CTER"/>
    <property type="match status" value="1"/>
</dbReference>
<organism evidence="18 19">
    <name type="scientific">Tessaracoccus flavescens</name>
    <dbReference type="NCBI Taxonomy" id="399497"/>
    <lineage>
        <taxon>Bacteria</taxon>
        <taxon>Bacillati</taxon>
        <taxon>Actinomycetota</taxon>
        <taxon>Actinomycetes</taxon>
        <taxon>Propionibacteriales</taxon>
        <taxon>Propionibacteriaceae</taxon>
        <taxon>Tessaracoccus</taxon>
    </lineage>
</organism>
<dbReference type="Proteomes" id="UP000712713">
    <property type="component" value="Unassembled WGS sequence"/>
</dbReference>
<evidence type="ECO:0000256" key="6">
    <source>
        <dbReference type="ARBA" id="ARBA00022806"/>
    </source>
</evidence>
<dbReference type="SMART" id="SM00341">
    <property type="entry name" value="HRDC"/>
    <property type="match status" value="1"/>
</dbReference>
<evidence type="ECO:0000256" key="8">
    <source>
        <dbReference type="ARBA" id="ARBA00023125"/>
    </source>
</evidence>
<dbReference type="InterPro" id="IPR002121">
    <property type="entry name" value="HRDC_dom"/>
</dbReference>
<evidence type="ECO:0000256" key="4">
    <source>
        <dbReference type="ARBA" id="ARBA00022763"/>
    </source>
</evidence>
<dbReference type="GO" id="GO:0005829">
    <property type="term" value="C:cytosol"/>
    <property type="evidence" value="ECO:0007669"/>
    <property type="project" value="TreeGrafter"/>
</dbReference>
<dbReference type="SUPFAM" id="SSF47819">
    <property type="entry name" value="HRDC-like"/>
    <property type="match status" value="1"/>
</dbReference>
<gene>
    <name evidence="18" type="ORF">K8V15_06775</name>
</gene>
<protein>
    <recommendedName>
        <fullName evidence="12">DNA 3'-5' helicase</fullName>
        <ecNumber evidence="12">5.6.2.4</ecNumber>
    </recommendedName>
</protein>
<evidence type="ECO:0000313" key="18">
    <source>
        <dbReference type="EMBL" id="HJE51666.1"/>
    </source>
</evidence>
<feature type="domain" description="UvrD-like helicase C-terminal" evidence="17">
    <location>
        <begin position="290"/>
        <end position="535"/>
    </location>
</feature>
<evidence type="ECO:0000256" key="7">
    <source>
        <dbReference type="ARBA" id="ARBA00022840"/>
    </source>
</evidence>
<evidence type="ECO:0000256" key="2">
    <source>
        <dbReference type="ARBA" id="ARBA00009922"/>
    </source>
</evidence>
<comment type="similarity">
    <text evidence="2">Belongs to the helicase family. UvrD subfamily.</text>
</comment>